<reference evidence="1" key="1">
    <citation type="submission" date="2015-07" db="EMBL/GenBank/DDBJ databases">
        <title>Transcriptome Assembly of Anthurium amnicola.</title>
        <authorList>
            <person name="Suzuki J."/>
        </authorList>
    </citation>
    <scope>NUCLEOTIDE SEQUENCE</scope>
</reference>
<dbReference type="EMBL" id="GDJX01018505">
    <property type="protein sequence ID" value="JAT49431.1"/>
    <property type="molecule type" value="Transcribed_RNA"/>
</dbReference>
<gene>
    <name evidence="1" type="primary">GPI13_2</name>
    <name evidence="1" type="ORF">g.35654</name>
</gene>
<dbReference type="AlphaFoldDB" id="A0A1D1Y464"/>
<accession>A0A1D1Y464</accession>
<sequence length="122" mass="13133">MIRLLHQSPRTLKPPPLENPNSIQSQLGDLNKSVAVRSIISRSVPNILVGRNCGGMKPDVMILPYVARVPFGTNGCFHGIPSAVTCKLPCSSICDLKGSLFGANEAAKPRMLSISLLVEPRQ</sequence>
<keyword evidence="1" id="KW-0808">Transferase</keyword>
<protein>
    <submittedName>
        <fullName evidence="1">GPI ethanolamine phosphate transferase 3</fullName>
    </submittedName>
</protein>
<organism evidence="1">
    <name type="scientific">Anthurium amnicola</name>
    <dbReference type="NCBI Taxonomy" id="1678845"/>
    <lineage>
        <taxon>Eukaryota</taxon>
        <taxon>Viridiplantae</taxon>
        <taxon>Streptophyta</taxon>
        <taxon>Embryophyta</taxon>
        <taxon>Tracheophyta</taxon>
        <taxon>Spermatophyta</taxon>
        <taxon>Magnoliopsida</taxon>
        <taxon>Liliopsida</taxon>
        <taxon>Araceae</taxon>
        <taxon>Pothoideae</taxon>
        <taxon>Potheae</taxon>
        <taxon>Anthurium</taxon>
    </lineage>
</organism>
<proteinExistence type="predicted"/>
<evidence type="ECO:0000313" key="1">
    <source>
        <dbReference type="EMBL" id="JAT49431.1"/>
    </source>
</evidence>
<dbReference type="GO" id="GO:0016740">
    <property type="term" value="F:transferase activity"/>
    <property type="evidence" value="ECO:0007669"/>
    <property type="project" value="UniProtKB-KW"/>
</dbReference>
<name>A0A1D1Y464_9ARAE</name>